<evidence type="ECO:0000313" key="3">
    <source>
        <dbReference type="Proteomes" id="UP000799750"/>
    </source>
</evidence>
<dbReference type="PANTHER" id="PTHR24148">
    <property type="entry name" value="ANKYRIN REPEAT DOMAIN-CONTAINING PROTEIN 39 HOMOLOG-RELATED"/>
    <property type="match status" value="1"/>
</dbReference>
<organism evidence="2 3">
    <name type="scientific">Lophium mytilinum</name>
    <dbReference type="NCBI Taxonomy" id="390894"/>
    <lineage>
        <taxon>Eukaryota</taxon>
        <taxon>Fungi</taxon>
        <taxon>Dikarya</taxon>
        <taxon>Ascomycota</taxon>
        <taxon>Pezizomycotina</taxon>
        <taxon>Dothideomycetes</taxon>
        <taxon>Pleosporomycetidae</taxon>
        <taxon>Mytilinidiales</taxon>
        <taxon>Mytilinidiaceae</taxon>
        <taxon>Lophium</taxon>
    </lineage>
</organism>
<evidence type="ECO:0000259" key="1">
    <source>
        <dbReference type="Pfam" id="PF06985"/>
    </source>
</evidence>
<proteinExistence type="predicted"/>
<gene>
    <name evidence="2" type="ORF">BU16DRAFT_465431</name>
</gene>
<dbReference type="AlphaFoldDB" id="A0A6A6QLH4"/>
<dbReference type="InterPro" id="IPR010730">
    <property type="entry name" value="HET"/>
</dbReference>
<dbReference type="InterPro" id="IPR052895">
    <property type="entry name" value="HetReg/Transcr_Mod"/>
</dbReference>
<evidence type="ECO:0000313" key="2">
    <source>
        <dbReference type="EMBL" id="KAF2493191.1"/>
    </source>
</evidence>
<feature type="domain" description="Heterokaryon incompatibility" evidence="1">
    <location>
        <begin position="49"/>
        <end position="192"/>
    </location>
</feature>
<feature type="non-terminal residue" evidence="2">
    <location>
        <position position="196"/>
    </location>
</feature>
<dbReference type="Pfam" id="PF06985">
    <property type="entry name" value="HET"/>
    <property type="match status" value="1"/>
</dbReference>
<keyword evidence="3" id="KW-1185">Reference proteome</keyword>
<protein>
    <submittedName>
        <fullName evidence="2">HET-domain-containing protein</fullName>
    </submittedName>
</protein>
<sequence length="196" mass="22384">MKYKYKPITHQDGIRLLELQPCEDLSSPLSSRLIHTKISSCNEDIYTHYTALSYVWGSPEMTKRITVDGFSLGITDSLFAALHDLRDQARTLLLWADGVCINQSDELEKTAQIRIMGDIYTSARHTVAYLGPANRNDEERILRSMRPPITSAIPPKEEAKNSLNKRLSLAADARLDKILSRQWFGRVWVFQELVFS</sequence>
<accession>A0A6A6QLH4</accession>
<dbReference type="PANTHER" id="PTHR24148:SF64">
    <property type="entry name" value="HETEROKARYON INCOMPATIBILITY DOMAIN-CONTAINING PROTEIN"/>
    <property type="match status" value="1"/>
</dbReference>
<name>A0A6A6QLH4_9PEZI</name>
<dbReference type="Proteomes" id="UP000799750">
    <property type="component" value="Unassembled WGS sequence"/>
</dbReference>
<dbReference type="EMBL" id="MU004192">
    <property type="protein sequence ID" value="KAF2493191.1"/>
    <property type="molecule type" value="Genomic_DNA"/>
</dbReference>
<reference evidence="2" key="1">
    <citation type="journal article" date="2020" name="Stud. Mycol.">
        <title>101 Dothideomycetes genomes: a test case for predicting lifestyles and emergence of pathogens.</title>
        <authorList>
            <person name="Haridas S."/>
            <person name="Albert R."/>
            <person name="Binder M."/>
            <person name="Bloem J."/>
            <person name="Labutti K."/>
            <person name="Salamov A."/>
            <person name="Andreopoulos B."/>
            <person name="Baker S."/>
            <person name="Barry K."/>
            <person name="Bills G."/>
            <person name="Bluhm B."/>
            <person name="Cannon C."/>
            <person name="Castanera R."/>
            <person name="Culley D."/>
            <person name="Daum C."/>
            <person name="Ezra D."/>
            <person name="Gonzalez J."/>
            <person name="Henrissat B."/>
            <person name="Kuo A."/>
            <person name="Liang C."/>
            <person name="Lipzen A."/>
            <person name="Lutzoni F."/>
            <person name="Magnuson J."/>
            <person name="Mondo S."/>
            <person name="Nolan M."/>
            <person name="Ohm R."/>
            <person name="Pangilinan J."/>
            <person name="Park H.-J."/>
            <person name="Ramirez L."/>
            <person name="Alfaro M."/>
            <person name="Sun H."/>
            <person name="Tritt A."/>
            <person name="Yoshinaga Y."/>
            <person name="Zwiers L.-H."/>
            <person name="Turgeon B."/>
            <person name="Goodwin S."/>
            <person name="Spatafora J."/>
            <person name="Crous P."/>
            <person name="Grigoriev I."/>
        </authorList>
    </citation>
    <scope>NUCLEOTIDE SEQUENCE</scope>
    <source>
        <strain evidence="2">CBS 269.34</strain>
    </source>
</reference>
<dbReference type="OrthoDB" id="2157530at2759"/>